<dbReference type="Proteomes" id="UP001197974">
    <property type="component" value="Chromosome"/>
</dbReference>
<organism evidence="1 2">
    <name type="scientific">Bacillus carboniphilus</name>
    <dbReference type="NCBI Taxonomy" id="86663"/>
    <lineage>
        <taxon>Bacteria</taxon>
        <taxon>Bacillati</taxon>
        <taxon>Bacillota</taxon>
        <taxon>Bacilli</taxon>
        <taxon>Bacillales</taxon>
        <taxon>Bacillaceae</taxon>
        <taxon>Bacillus</taxon>
    </lineage>
</organism>
<sequence length="129" mass="14367">MATTVHQIKWNLPALVLPTTTTPANLQVVANVDAVDLVENYSARFVLSDPTTPENFVIMFNVDENPRRLEFNSAGVAVLPDVFLNETVAGTFRIEIPFSGFITYQLFEQETKTVVAERIVLIEGIKTPE</sequence>
<proteinExistence type="predicted"/>
<evidence type="ECO:0000313" key="2">
    <source>
        <dbReference type="Proteomes" id="UP001197974"/>
    </source>
</evidence>
<reference evidence="1 2" key="1">
    <citation type="submission" date="2023-06" db="EMBL/GenBank/DDBJ databases">
        <title>Five Gram-positive bacteria isolated from mangrove sediments in Shenzhen, Guangdong, China.</title>
        <authorList>
            <person name="Yu S."/>
            <person name="Zheng W."/>
            <person name="Huang Y."/>
        </authorList>
    </citation>
    <scope>NUCLEOTIDE SEQUENCE [LARGE SCALE GENOMIC DNA]</scope>
    <source>
        <strain evidence="1 2">SaN35-3</strain>
    </source>
</reference>
<accession>A0ABY9JVF2</accession>
<dbReference type="EMBL" id="CP129013">
    <property type="protein sequence ID" value="WLR42478.1"/>
    <property type="molecule type" value="Genomic_DNA"/>
</dbReference>
<name>A0ABY9JVF2_9BACI</name>
<keyword evidence="2" id="KW-1185">Reference proteome</keyword>
<dbReference type="RefSeq" id="WP_226540983.1">
    <property type="nucleotide sequence ID" value="NZ_CP129013.1"/>
</dbReference>
<evidence type="ECO:0000313" key="1">
    <source>
        <dbReference type="EMBL" id="WLR42478.1"/>
    </source>
</evidence>
<gene>
    <name evidence="1" type="ORF">LC087_17550</name>
</gene>
<protein>
    <submittedName>
        <fullName evidence="1">Uncharacterized protein</fullName>
    </submittedName>
</protein>